<accession>A0ABP0PXU4</accession>
<dbReference type="InterPro" id="IPR043154">
    <property type="entry name" value="Sec-1-like_dom1"/>
</dbReference>
<dbReference type="InterPro" id="IPR036045">
    <property type="entry name" value="Sec1-like_sf"/>
</dbReference>
<name>A0ABP0PXU4_9DINO</name>
<keyword evidence="3" id="KW-1185">Reference proteome</keyword>
<evidence type="ECO:0000313" key="3">
    <source>
        <dbReference type="Proteomes" id="UP001642464"/>
    </source>
</evidence>
<dbReference type="InterPro" id="IPR027482">
    <property type="entry name" value="Sec1-like_dom2"/>
</dbReference>
<dbReference type="EMBL" id="CAXAMM010038716">
    <property type="protein sequence ID" value="CAK9080316.1"/>
    <property type="molecule type" value="Genomic_DNA"/>
</dbReference>
<organism evidence="2 3">
    <name type="scientific">Durusdinium trenchii</name>
    <dbReference type="NCBI Taxonomy" id="1381693"/>
    <lineage>
        <taxon>Eukaryota</taxon>
        <taxon>Sar</taxon>
        <taxon>Alveolata</taxon>
        <taxon>Dinophyceae</taxon>
        <taxon>Suessiales</taxon>
        <taxon>Symbiodiniaceae</taxon>
        <taxon>Durusdinium</taxon>
    </lineage>
</organism>
<dbReference type="PANTHER" id="PTHR11679">
    <property type="entry name" value="VESICLE PROTEIN SORTING-ASSOCIATED"/>
    <property type="match status" value="1"/>
</dbReference>
<dbReference type="InterPro" id="IPR001619">
    <property type="entry name" value="Sec1-like"/>
</dbReference>
<evidence type="ECO:0000256" key="1">
    <source>
        <dbReference type="ARBA" id="ARBA00009884"/>
    </source>
</evidence>
<feature type="non-terminal residue" evidence="2">
    <location>
        <position position="269"/>
    </location>
</feature>
<evidence type="ECO:0000313" key="2">
    <source>
        <dbReference type="EMBL" id="CAK9080316.1"/>
    </source>
</evidence>
<dbReference type="Pfam" id="PF00995">
    <property type="entry name" value="Sec1"/>
    <property type="match status" value="1"/>
</dbReference>
<dbReference type="Gene3D" id="3.40.50.2060">
    <property type="match status" value="1"/>
</dbReference>
<sequence>MVCDASLRLLTRRRLLDGMVKHVLWGSSVLAGSSRELIRENSRRRAYLVLIADKWTLQLLERVCQMHDLLSEGIALVECLDSPREALPLDALYFLAPTMENMDRLVEELLAKPKYRSSHVFFSHRLEDVMLQRVAQSWEAVGRIGSFAELNVSMLCYDDRSFQLQDQGDALKQLLGLGPPLQAESELRQAGSCLATFFASRGQEPLVFCASDRGCERLAREVCQRLEEMETRGGATWRDTTSSETCSLLIVDRSVDWAPLLLHDMGYEA</sequence>
<dbReference type="Proteomes" id="UP001642464">
    <property type="component" value="Unassembled WGS sequence"/>
</dbReference>
<proteinExistence type="inferred from homology"/>
<dbReference type="SUPFAM" id="SSF56815">
    <property type="entry name" value="Sec1/munc18-like (SM) proteins"/>
    <property type="match status" value="1"/>
</dbReference>
<protein>
    <submittedName>
        <fullName evidence="2">Probable protein transport Sec1a</fullName>
    </submittedName>
</protein>
<reference evidence="2 3" key="1">
    <citation type="submission" date="2024-02" db="EMBL/GenBank/DDBJ databases">
        <authorList>
            <person name="Chen Y."/>
            <person name="Shah S."/>
            <person name="Dougan E. K."/>
            <person name="Thang M."/>
            <person name="Chan C."/>
        </authorList>
    </citation>
    <scope>NUCLEOTIDE SEQUENCE [LARGE SCALE GENOMIC DNA]</scope>
</reference>
<gene>
    <name evidence="2" type="ORF">SCF082_LOCUS38300</name>
</gene>
<dbReference type="Gene3D" id="3.40.50.1910">
    <property type="match status" value="1"/>
</dbReference>
<comment type="caution">
    <text evidence="2">The sequence shown here is derived from an EMBL/GenBank/DDBJ whole genome shotgun (WGS) entry which is preliminary data.</text>
</comment>
<comment type="similarity">
    <text evidence="1">Belongs to the STXBP/unc-18/SEC1 family.</text>
</comment>